<keyword evidence="3" id="KW-1003">Cell membrane</keyword>
<dbReference type="PRINTS" id="PR01410">
    <property type="entry name" value="CCBIOGENESIS"/>
</dbReference>
<dbReference type="Pfam" id="PF01578">
    <property type="entry name" value="Cytochrom_C_asm"/>
    <property type="match status" value="1"/>
</dbReference>
<evidence type="ECO:0000256" key="10">
    <source>
        <dbReference type="SAM" id="Phobius"/>
    </source>
</evidence>
<dbReference type="Pfam" id="PF16327">
    <property type="entry name" value="CcmF_C"/>
    <property type="match status" value="1"/>
</dbReference>
<dbReference type="GO" id="GO:0020037">
    <property type="term" value="F:heme binding"/>
    <property type="evidence" value="ECO:0007669"/>
    <property type="project" value="InterPro"/>
</dbReference>
<dbReference type="Proteomes" id="UP000754644">
    <property type="component" value="Unassembled WGS sequence"/>
</dbReference>
<feature type="transmembrane region" description="Helical" evidence="10">
    <location>
        <begin position="12"/>
        <end position="28"/>
    </location>
</feature>
<dbReference type="GO" id="GO:0017004">
    <property type="term" value="P:cytochrome complex assembly"/>
    <property type="evidence" value="ECO:0007669"/>
    <property type="project" value="UniProtKB-KW"/>
</dbReference>
<comment type="subcellular location">
    <subcellularLocation>
        <location evidence="1">Cell inner membrane</location>
        <topology evidence="1">Multi-pass membrane protein</topology>
    </subcellularLocation>
</comment>
<keyword evidence="8 10" id="KW-0472">Membrane</keyword>
<feature type="transmembrane region" description="Helical" evidence="10">
    <location>
        <begin position="214"/>
        <end position="234"/>
    </location>
</feature>
<evidence type="ECO:0000256" key="7">
    <source>
        <dbReference type="ARBA" id="ARBA00022989"/>
    </source>
</evidence>
<feature type="domain" description="Cytochrome c-type biogenesis protein CcmF C-terminal" evidence="12">
    <location>
        <begin position="79"/>
        <end position="401"/>
    </location>
</feature>
<dbReference type="PANTHER" id="PTHR43653:SF1">
    <property type="entry name" value="CYTOCHROME C-TYPE BIOGENESIS PROTEIN CCMF"/>
    <property type="match status" value="1"/>
</dbReference>
<comment type="similarity">
    <text evidence="2">Belongs to the CcmF/CycK/Ccl1/NrfE/CcsA family.</text>
</comment>
<feature type="transmembrane region" description="Helical" evidence="10">
    <location>
        <begin position="77"/>
        <end position="95"/>
    </location>
</feature>
<evidence type="ECO:0000256" key="2">
    <source>
        <dbReference type="ARBA" id="ARBA00009186"/>
    </source>
</evidence>
<keyword evidence="5 10" id="KW-0812">Transmembrane</keyword>
<dbReference type="EMBL" id="JABMOJ010000031">
    <property type="protein sequence ID" value="NQV63870.1"/>
    <property type="molecule type" value="Genomic_DNA"/>
</dbReference>
<feature type="transmembrane region" description="Helical" evidence="10">
    <location>
        <begin position="40"/>
        <end position="57"/>
    </location>
</feature>
<evidence type="ECO:0000256" key="3">
    <source>
        <dbReference type="ARBA" id="ARBA00022475"/>
    </source>
</evidence>
<feature type="transmembrane region" description="Helical" evidence="10">
    <location>
        <begin position="190"/>
        <end position="208"/>
    </location>
</feature>
<evidence type="ECO:0000256" key="1">
    <source>
        <dbReference type="ARBA" id="ARBA00004429"/>
    </source>
</evidence>
<protein>
    <submittedName>
        <fullName evidence="13">Cytochrome c biogenesis protein CcsA</fullName>
    </submittedName>
</protein>
<dbReference type="InterPro" id="IPR003567">
    <property type="entry name" value="Cyt_c_biogenesis"/>
</dbReference>
<accession>A0A973A790</accession>
<evidence type="ECO:0000256" key="6">
    <source>
        <dbReference type="ARBA" id="ARBA00022748"/>
    </source>
</evidence>
<dbReference type="GO" id="GO:0015232">
    <property type="term" value="F:heme transmembrane transporter activity"/>
    <property type="evidence" value="ECO:0007669"/>
    <property type="project" value="InterPro"/>
</dbReference>
<comment type="function">
    <text evidence="9">Required for the biogenesis of c-type cytochromes. Possible subunit of a heme lyase.</text>
</comment>
<organism evidence="13 14">
    <name type="scientific">SAR86 cluster bacterium</name>
    <dbReference type="NCBI Taxonomy" id="2030880"/>
    <lineage>
        <taxon>Bacteria</taxon>
        <taxon>Pseudomonadati</taxon>
        <taxon>Pseudomonadota</taxon>
        <taxon>Gammaproteobacteria</taxon>
        <taxon>SAR86 cluster</taxon>
    </lineage>
</organism>
<proteinExistence type="inferred from homology"/>
<evidence type="ECO:0000256" key="5">
    <source>
        <dbReference type="ARBA" id="ARBA00022692"/>
    </source>
</evidence>
<evidence type="ECO:0000313" key="14">
    <source>
        <dbReference type="Proteomes" id="UP000754644"/>
    </source>
</evidence>
<dbReference type="PANTHER" id="PTHR43653">
    <property type="entry name" value="CYTOCHROME C ASSEMBLY PROTEIN-RELATED"/>
    <property type="match status" value="1"/>
</dbReference>
<dbReference type="GO" id="GO:0005886">
    <property type="term" value="C:plasma membrane"/>
    <property type="evidence" value="ECO:0007669"/>
    <property type="project" value="UniProtKB-SubCell"/>
</dbReference>
<keyword evidence="6" id="KW-0201">Cytochrome c-type biogenesis</keyword>
<comment type="caution">
    <text evidence="13">The sequence shown here is derived from an EMBL/GenBank/DDBJ whole genome shotgun (WGS) entry which is preliminary data.</text>
</comment>
<dbReference type="PRINTS" id="PR01411">
    <property type="entry name" value="CCMFBIOGNSIS"/>
</dbReference>
<feature type="transmembrane region" description="Helical" evidence="10">
    <location>
        <begin position="254"/>
        <end position="277"/>
    </location>
</feature>
<dbReference type="AlphaFoldDB" id="A0A973A790"/>
<evidence type="ECO:0000313" key="13">
    <source>
        <dbReference type="EMBL" id="NQV63870.1"/>
    </source>
</evidence>
<evidence type="ECO:0000256" key="9">
    <source>
        <dbReference type="ARBA" id="ARBA00037230"/>
    </source>
</evidence>
<gene>
    <name evidence="13" type="primary">ccsA</name>
    <name evidence="13" type="ORF">HQ497_00775</name>
</gene>
<keyword evidence="7 10" id="KW-1133">Transmembrane helix</keyword>
<feature type="non-terminal residue" evidence="13">
    <location>
        <position position="1"/>
    </location>
</feature>
<evidence type="ECO:0000259" key="11">
    <source>
        <dbReference type="Pfam" id="PF01578"/>
    </source>
</evidence>
<evidence type="ECO:0000256" key="8">
    <source>
        <dbReference type="ARBA" id="ARBA00023136"/>
    </source>
</evidence>
<dbReference type="InterPro" id="IPR002541">
    <property type="entry name" value="Cyt_c_assembly"/>
</dbReference>
<reference evidence="13" key="1">
    <citation type="submission" date="2020-05" db="EMBL/GenBank/DDBJ databases">
        <title>Sulfur intermediates as new biogeochemical hubs in an aquatic model microbial ecosystem.</title>
        <authorList>
            <person name="Vigneron A."/>
        </authorList>
    </citation>
    <scope>NUCLEOTIDE SEQUENCE</scope>
    <source>
        <strain evidence="13">Bin.250</strain>
    </source>
</reference>
<feature type="transmembrane region" description="Helical" evidence="10">
    <location>
        <begin position="116"/>
        <end position="138"/>
    </location>
</feature>
<keyword evidence="4" id="KW-0997">Cell inner membrane</keyword>
<dbReference type="InterPro" id="IPR032523">
    <property type="entry name" value="CcmF_C"/>
</dbReference>
<sequence>GWWFWDAVENASFMPWLVGTALIHSLAATEKRGVFKSWTVLLAIFAFSFSLLGAFLVRSGVLTSVHAFAVDPERGMFILTFLVLVIGSSLTLYAIKVSGIKSEAGFDWTSRETMILANNLLLVTAAGAVLLGTLYPLVYEALTDGKKISVGPPYFNAVFVPLMLLLFVIMAISPASRWKKTPRETLRRQFPALVGSLVVVGSLVLAFATEVSVAVILIDTLALWIVSNLVRDLWSKVANKVAKVPALFQQTMSYYGMLLGHLGIAVTIVGVCTTVYYTEEKDLRMAAGDVAELAGYEFRLNAMRQIKGPNYVADQGEVEVLQGGRSIVKLYPEKRFYAVSKNVMTEADIDPTLFRDLFVALGEPVGDDAWAVRIHYKPFVRWIWFGGLLIALGGFCTVLDRRYRAVKRSRQPAVTLGVAA</sequence>
<evidence type="ECO:0000259" key="12">
    <source>
        <dbReference type="Pfam" id="PF16327"/>
    </source>
</evidence>
<name>A0A973A790_9GAMM</name>
<feature type="transmembrane region" description="Helical" evidence="10">
    <location>
        <begin position="382"/>
        <end position="400"/>
    </location>
</feature>
<dbReference type="InterPro" id="IPR003568">
    <property type="entry name" value="Cyt_c_biogenesis_CcmF"/>
</dbReference>
<feature type="domain" description="Cytochrome c assembly protein" evidence="11">
    <location>
        <begin position="1"/>
        <end position="59"/>
    </location>
</feature>
<evidence type="ECO:0000256" key="4">
    <source>
        <dbReference type="ARBA" id="ARBA00022519"/>
    </source>
</evidence>
<feature type="transmembrane region" description="Helical" evidence="10">
    <location>
        <begin position="158"/>
        <end position="178"/>
    </location>
</feature>